<dbReference type="InterPro" id="IPR028356">
    <property type="entry name" value="UDPglc_DH_euk"/>
</dbReference>
<comment type="similarity">
    <text evidence="2 7">Belongs to the UDP-glucose/GDP-mannose dehydrogenase family.</text>
</comment>
<keyword evidence="13" id="KW-1185">Reference proteome</keyword>
<dbReference type="InParanoid" id="A2FAS2"/>
<dbReference type="Pfam" id="PF03720">
    <property type="entry name" value="UDPG_MGDP_dh_C"/>
    <property type="match status" value="1"/>
</dbReference>
<feature type="binding site" evidence="10">
    <location>
        <begin position="130"/>
        <end position="131"/>
    </location>
    <ligand>
        <name>NAD(+)</name>
        <dbReference type="ChEBI" id="CHEBI:57540"/>
    </ligand>
</feature>
<organism evidence="12 13">
    <name type="scientific">Trichomonas vaginalis (strain ATCC PRA-98 / G3)</name>
    <dbReference type="NCBI Taxonomy" id="412133"/>
    <lineage>
        <taxon>Eukaryota</taxon>
        <taxon>Metamonada</taxon>
        <taxon>Parabasalia</taxon>
        <taxon>Trichomonadida</taxon>
        <taxon>Trichomonadidae</taxon>
        <taxon>Trichomonas</taxon>
    </lineage>
</organism>
<dbReference type="Proteomes" id="UP000001542">
    <property type="component" value="Unassembled WGS sequence"/>
</dbReference>
<dbReference type="NCBIfam" id="TIGR03026">
    <property type="entry name" value="NDP-sugDHase"/>
    <property type="match status" value="1"/>
</dbReference>
<comment type="pathway">
    <text evidence="1">Nucleotide-sugar biosynthesis; UDP-alpha-D-glucuronate biosynthesis; UDP-alpha-D-glucuronate from UDP-alpha-D-glucose: step 1/1.</text>
</comment>
<dbReference type="Gene3D" id="1.20.5.100">
    <property type="entry name" value="Cytochrome c1, transmembrane anchor, C-terminal"/>
    <property type="match status" value="1"/>
</dbReference>
<dbReference type="GO" id="GO:0006024">
    <property type="term" value="P:glycosaminoglycan biosynthetic process"/>
    <property type="evidence" value="ECO:0000318"/>
    <property type="project" value="GO_Central"/>
</dbReference>
<feature type="binding site" evidence="9">
    <location>
        <begin position="338"/>
        <end position="339"/>
    </location>
    <ligand>
        <name>substrate</name>
    </ligand>
</feature>
<dbReference type="PANTHER" id="PTHR11374:SF3">
    <property type="entry name" value="UDP-GLUCOSE 6-DEHYDROGENASE"/>
    <property type="match status" value="1"/>
</dbReference>
<dbReference type="GO" id="GO:0003979">
    <property type="term" value="F:UDP-glucose 6-dehydrogenase activity"/>
    <property type="evidence" value="ECO:0007669"/>
    <property type="project" value="UniProtKB-EC"/>
</dbReference>
<feature type="binding site" evidence="10">
    <location>
        <begin position="89"/>
        <end position="93"/>
    </location>
    <ligand>
        <name>NAD(+)</name>
        <dbReference type="ChEBI" id="CHEBI:57540"/>
    </ligand>
</feature>
<dbReference type="SMART" id="SM00984">
    <property type="entry name" value="UDPG_MGDP_dh_C"/>
    <property type="match status" value="1"/>
</dbReference>
<gene>
    <name evidence="12" type="ORF">TVAG_114530</name>
</gene>
<dbReference type="SUPFAM" id="SSF52413">
    <property type="entry name" value="UDP-glucose/GDP-mannose dehydrogenase C-terminal domain"/>
    <property type="match status" value="1"/>
</dbReference>
<dbReference type="PIRSF" id="PIRSF500133">
    <property type="entry name" value="UDPglc_DH_euk"/>
    <property type="match status" value="1"/>
</dbReference>
<feature type="binding site" evidence="10">
    <location>
        <position position="36"/>
    </location>
    <ligand>
        <name>NAD(+)</name>
        <dbReference type="ChEBI" id="CHEBI:57540"/>
    </ligand>
</feature>
<dbReference type="Pfam" id="PF03721">
    <property type="entry name" value="UDPG_MGDP_dh_N"/>
    <property type="match status" value="1"/>
</dbReference>
<proteinExistence type="inferred from homology"/>
<evidence type="ECO:0000256" key="3">
    <source>
        <dbReference type="ARBA" id="ARBA00012954"/>
    </source>
</evidence>
<feature type="binding site" evidence="9">
    <location>
        <begin position="267"/>
        <end position="273"/>
    </location>
    <ligand>
        <name>substrate</name>
    </ligand>
</feature>
<sequence>MSGVMHIVCVGAGYVGGPTMAVIAEKCPHIKVTVVDIDERKIKAWENGPLPIKEPHLEETVAISRGRNLFFSTDLESNIADADLIFIAVGTPTKVLGVGAGRAALIDYVESAARIIGKYAKHSTIIVEKSTVPVGVSRSIKTVLNSNSTNGLKFQILSNPEFLAEGTAISDLHNPDRILIGHELTPDGEAAARLLTDVYANWVPREKILTVNVWSSELSKLTANAFLAQRISSINTISAICELTGANVNEVAHAIGLDSRLGPKFLKASVGFGGSCFQKDILNLTYIAESLGLKEVADYWHSVVDINNWQRRRFVNDVIHTMFDTLQNKKIAVFGFAFKADTGDTRESSAISVIDMLLAENAQVAIYDPQVLHEQMIFDIKEVNPANTQEKIDKHVKIYDDPYECADGSHAILIMTEWKEFVTYDYKRIYNTMWKPAFIFDGRNILNRDELRVIGYCTHGIGVVPDSLAQ</sequence>
<dbReference type="InterPro" id="IPR036220">
    <property type="entry name" value="UDP-Glc/GDP-Man_DH_C_sf"/>
</dbReference>
<dbReference type="InterPro" id="IPR036291">
    <property type="entry name" value="NAD(P)-bd_dom_sf"/>
</dbReference>
<feature type="binding site" evidence="10">
    <location>
        <begin position="276"/>
        <end position="279"/>
    </location>
    <ligand>
        <name>NAD(+)</name>
        <dbReference type="ChEBI" id="CHEBI:57540"/>
    </ligand>
</feature>
<dbReference type="GO" id="GO:0006065">
    <property type="term" value="P:UDP-glucuronate biosynthetic process"/>
    <property type="evidence" value="ECO:0007669"/>
    <property type="project" value="UniProtKB-UniPathway"/>
</dbReference>
<dbReference type="EMBL" id="DS113692">
    <property type="protein sequence ID" value="EAX98001.1"/>
    <property type="molecule type" value="Genomic_DNA"/>
</dbReference>
<protein>
    <recommendedName>
        <fullName evidence="3 7">UDP-glucose 6-dehydrogenase</fullName>
        <ecNumber evidence="3 7">1.1.1.22</ecNumber>
    </recommendedName>
</protein>
<comment type="catalytic activity">
    <reaction evidence="6 7">
        <text>UDP-alpha-D-glucose + 2 NAD(+) + H2O = UDP-alpha-D-glucuronate + 2 NADH + 3 H(+)</text>
        <dbReference type="Rhea" id="RHEA:23596"/>
        <dbReference type="ChEBI" id="CHEBI:15377"/>
        <dbReference type="ChEBI" id="CHEBI:15378"/>
        <dbReference type="ChEBI" id="CHEBI:57540"/>
        <dbReference type="ChEBI" id="CHEBI:57945"/>
        <dbReference type="ChEBI" id="CHEBI:58052"/>
        <dbReference type="ChEBI" id="CHEBI:58885"/>
        <dbReference type="EC" id="1.1.1.22"/>
    </reaction>
</comment>
<dbReference type="FunFam" id="1.20.5.100:FF:000001">
    <property type="entry name" value="UDP-glucose 6-dehydrogenase"/>
    <property type="match status" value="1"/>
</dbReference>
<feature type="binding site" evidence="9">
    <location>
        <position position="443"/>
    </location>
    <ligand>
        <name>substrate</name>
    </ligand>
</feature>
<evidence type="ECO:0000256" key="2">
    <source>
        <dbReference type="ARBA" id="ARBA00006601"/>
    </source>
</evidence>
<dbReference type="PIRSF" id="PIRSF000124">
    <property type="entry name" value="UDPglc_GDPman_dh"/>
    <property type="match status" value="1"/>
</dbReference>
<dbReference type="InterPro" id="IPR001732">
    <property type="entry name" value="UDP-Glc/GDP-Man_DH_N"/>
</dbReference>
<evidence type="ECO:0000256" key="7">
    <source>
        <dbReference type="PIRNR" id="PIRNR000124"/>
    </source>
</evidence>
<feature type="binding site" evidence="10">
    <location>
        <position position="165"/>
    </location>
    <ligand>
        <name>NAD(+)</name>
        <dbReference type="ChEBI" id="CHEBI:57540"/>
    </ligand>
</feature>
<evidence type="ECO:0000256" key="5">
    <source>
        <dbReference type="ARBA" id="ARBA00023027"/>
    </source>
</evidence>
<dbReference type="OMA" id="CFIAVGT"/>
<evidence type="ECO:0000259" key="11">
    <source>
        <dbReference type="SMART" id="SM00984"/>
    </source>
</evidence>
<evidence type="ECO:0000313" key="12">
    <source>
        <dbReference type="EMBL" id="EAX98001.1"/>
    </source>
</evidence>
<dbReference type="eggNOG" id="KOG2666">
    <property type="taxonomic scope" value="Eukaryota"/>
</dbReference>
<dbReference type="SUPFAM" id="SSF51735">
    <property type="entry name" value="NAD(P)-binding Rossmann-fold domains"/>
    <property type="match status" value="1"/>
</dbReference>
<reference evidence="12" key="1">
    <citation type="submission" date="2006-10" db="EMBL/GenBank/DDBJ databases">
        <authorList>
            <person name="Amadeo P."/>
            <person name="Zhao Q."/>
            <person name="Wortman J."/>
            <person name="Fraser-Liggett C."/>
            <person name="Carlton J."/>
        </authorList>
    </citation>
    <scope>NUCLEOTIDE SEQUENCE</scope>
    <source>
        <strain evidence="12">G3</strain>
    </source>
</reference>
<dbReference type="SMR" id="A2FAS2"/>
<dbReference type="GO" id="GO:0005634">
    <property type="term" value="C:nucleus"/>
    <property type="evidence" value="ECO:0000318"/>
    <property type="project" value="GO_Central"/>
</dbReference>
<dbReference type="InterPro" id="IPR017476">
    <property type="entry name" value="UDP-Glc/GDP-Man"/>
</dbReference>
<dbReference type="SUPFAM" id="SSF48179">
    <property type="entry name" value="6-phosphogluconate dehydrogenase C-terminal domain-like"/>
    <property type="match status" value="1"/>
</dbReference>
<feature type="domain" description="UDP-glucose/GDP-mannose dehydrogenase C-terminal" evidence="11">
    <location>
        <begin position="332"/>
        <end position="448"/>
    </location>
</feature>
<feature type="binding site" evidence="9">
    <location>
        <position position="260"/>
    </location>
    <ligand>
        <name>substrate</name>
    </ligand>
</feature>
<dbReference type="Pfam" id="PF00984">
    <property type="entry name" value="UDPG_MGDP_dh"/>
    <property type="match status" value="1"/>
</dbReference>
<dbReference type="STRING" id="5722.A2FAS2"/>
<evidence type="ECO:0000256" key="1">
    <source>
        <dbReference type="ARBA" id="ARBA00004701"/>
    </source>
</evidence>
<accession>A2FAS2</accession>
<dbReference type="FunFam" id="3.40.50.720:FF:000193">
    <property type="entry name" value="UDP-glucose 6-dehydrogenase"/>
    <property type="match status" value="1"/>
</dbReference>
<feature type="binding site" evidence="10">
    <location>
        <position position="41"/>
    </location>
    <ligand>
        <name>NAD(+)</name>
        <dbReference type="ChEBI" id="CHEBI:57540"/>
    </ligand>
</feature>
<feature type="active site" description="Nucleophile" evidence="8">
    <location>
        <position position="276"/>
    </location>
</feature>
<dbReference type="PANTHER" id="PTHR11374">
    <property type="entry name" value="UDP-GLUCOSE DEHYDROGENASE/UDP-MANNAC DEHYDROGENASE"/>
    <property type="match status" value="1"/>
</dbReference>
<keyword evidence="4 7" id="KW-0560">Oxidoreductase</keyword>
<dbReference type="OrthoDB" id="5059218at2759"/>
<dbReference type="EC" id="1.1.1.22" evidence="3 7"/>
<dbReference type="RefSeq" id="XP_001310931.1">
    <property type="nucleotide sequence ID" value="XM_001310930.1"/>
</dbReference>
<evidence type="ECO:0000256" key="10">
    <source>
        <dbReference type="PIRSR" id="PIRSR500133-3"/>
    </source>
</evidence>
<dbReference type="InterPro" id="IPR014026">
    <property type="entry name" value="UDP-Glc/GDP-Man_DH_dimer"/>
</dbReference>
<dbReference type="InterPro" id="IPR014027">
    <property type="entry name" value="UDP-Glc/GDP-Man_DH_C"/>
</dbReference>
<dbReference type="GO" id="GO:0051287">
    <property type="term" value="F:NAD binding"/>
    <property type="evidence" value="ECO:0007669"/>
    <property type="project" value="InterPro"/>
</dbReference>
<evidence type="ECO:0000256" key="4">
    <source>
        <dbReference type="ARBA" id="ARBA00023002"/>
    </source>
</evidence>
<evidence type="ECO:0000256" key="9">
    <source>
        <dbReference type="PIRSR" id="PIRSR500133-2"/>
    </source>
</evidence>
<dbReference type="KEGG" id="tva:4755791"/>
<dbReference type="VEuPathDB" id="TrichDB:TVAGG3_0570830"/>
<dbReference type="InterPro" id="IPR008927">
    <property type="entry name" value="6-PGluconate_DH-like_C_sf"/>
</dbReference>
<evidence type="ECO:0000313" key="13">
    <source>
        <dbReference type="Proteomes" id="UP000001542"/>
    </source>
</evidence>
<evidence type="ECO:0000256" key="6">
    <source>
        <dbReference type="ARBA" id="ARBA00047473"/>
    </source>
</evidence>
<evidence type="ECO:0000256" key="8">
    <source>
        <dbReference type="PIRSR" id="PIRSR500133-1"/>
    </source>
</evidence>
<dbReference type="AlphaFoldDB" id="A2FAS2"/>
<dbReference type="Gene3D" id="3.40.50.720">
    <property type="entry name" value="NAD(P)-binding Rossmann-like Domain"/>
    <property type="match status" value="2"/>
</dbReference>
<dbReference type="VEuPathDB" id="TrichDB:TVAG_114530"/>
<feature type="binding site" evidence="9">
    <location>
        <begin position="220"/>
        <end position="224"/>
    </location>
    <ligand>
        <name>substrate</name>
    </ligand>
</feature>
<feature type="binding site" evidence="10">
    <location>
        <begin position="11"/>
        <end position="16"/>
    </location>
    <ligand>
        <name>NAD(+)</name>
        <dbReference type="ChEBI" id="CHEBI:57540"/>
    </ligand>
</feature>
<reference evidence="12" key="2">
    <citation type="journal article" date="2007" name="Science">
        <title>Draft genome sequence of the sexually transmitted pathogen Trichomonas vaginalis.</title>
        <authorList>
            <person name="Carlton J.M."/>
            <person name="Hirt R.P."/>
            <person name="Silva J.C."/>
            <person name="Delcher A.L."/>
            <person name="Schatz M."/>
            <person name="Zhao Q."/>
            <person name="Wortman J.R."/>
            <person name="Bidwell S.L."/>
            <person name="Alsmark U.C.M."/>
            <person name="Besteiro S."/>
            <person name="Sicheritz-Ponten T."/>
            <person name="Noel C.J."/>
            <person name="Dacks J.B."/>
            <person name="Foster P.G."/>
            <person name="Simillion C."/>
            <person name="Van de Peer Y."/>
            <person name="Miranda-Saavedra D."/>
            <person name="Barton G.J."/>
            <person name="Westrop G.D."/>
            <person name="Mueller S."/>
            <person name="Dessi D."/>
            <person name="Fiori P.L."/>
            <person name="Ren Q."/>
            <person name="Paulsen I."/>
            <person name="Zhang H."/>
            <person name="Bastida-Corcuera F.D."/>
            <person name="Simoes-Barbosa A."/>
            <person name="Brown M.T."/>
            <person name="Hayes R.D."/>
            <person name="Mukherjee M."/>
            <person name="Okumura C.Y."/>
            <person name="Schneider R."/>
            <person name="Smith A.J."/>
            <person name="Vanacova S."/>
            <person name="Villalvazo M."/>
            <person name="Haas B.J."/>
            <person name="Pertea M."/>
            <person name="Feldblyum T.V."/>
            <person name="Utterback T.R."/>
            <person name="Shu C.L."/>
            <person name="Osoegawa K."/>
            <person name="de Jong P.J."/>
            <person name="Hrdy I."/>
            <person name="Horvathova L."/>
            <person name="Zubacova Z."/>
            <person name="Dolezal P."/>
            <person name="Malik S.B."/>
            <person name="Logsdon J.M. Jr."/>
            <person name="Henze K."/>
            <person name="Gupta A."/>
            <person name="Wang C.C."/>
            <person name="Dunne R.L."/>
            <person name="Upcroft J.A."/>
            <person name="Upcroft P."/>
            <person name="White O."/>
            <person name="Salzberg S.L."/>
            <person name="Tang P."/>
            <person name="Chiu C.-H."/>
            <person name="Lee Y.-S."/>
            <person name="Embley T.M."/>
            <person name="Coombs G.H."/>
            <person name="Mottram J.C."/>
            <person name="Tachezy J."/>
            <person name="Fraser-Liggett C.M."/>
            <person name="Johnson P.J."/>
        </authorList>
    </citation>
    <scope>NUCLEOTIDE SEQUENCE [LARGE SCALE GENOMIC DNA]</scope>
    <source>
        <strain evidence="12">G3</strain>
    </source>
</reference>
<name>A2FAS2_TRIV3</name>
<dbReference type="FunFam" id="3.40.50.720:FF:000032">
    <property type="entry name" value="UDP-glucose 6-dehydrogenase"/>
    <property type="match status" value="1"/>
</dbReference>
<feature type="binding site" evidence="10">
    <location>
        <position position="346"/>
    </location>
    <ligand>
        <name>NAD(+)</name>
        <dbReference type="ChEBI" id="CHEBI:57540"/>
    </ligand>
</feature>
<feature type="binding site" evidence="9">
    <location>
        <begin position="161"/>
        <end position="165"/>
    </location>
    <ligand>
        <name>substrate</name>
    </ligand>
</feature>
<dbReference type="UniPathway" id="UPA00038">
    <property type="reaction ID" value="UER00491"/>
</dbReference>
<keyword evidence="5 7" id="KW-0520">NAD</keyword>